<sequence length="207" mass="23774">MIISIPDTNLNIEINTIMTRNTNNNSDQVNAQLYDDLHEELLHELLLYKKKDIVAIQEKLGMAVSERPSINDNTNQTTLNQSKKGKTLEDSFGLLFDLVKELKPIQEKIDICGHPILTILHQNMQDLMDLTFGELPLGEIYHLLLYLERDISTIQDLLDIDGYTNREISEIEADKNAIGYLYMSRFDPGKSSRTFRRALLKNCTIFS</sequence>
<dbReference type="EMBL" id="BEXD01000976">
    <property type="protein sequence ID" value="GBB91451.1"/>
    <property type="molecule type" value="Genomic_DNA"/>
</dbReference>
<accession>A0A2Z6R3C7</accession>
<protein>
    <submittedName>
        <fullName evidence="1">Uncharacterized protein</fullName>
    </submittedName>
</protein>
<gene>
    <name evidence="1" type="ORF">RclHR1_18770006</name>
</gene>
<organism evidence="1 2">
    <name type="scientific">Rhizophagus clarus</name>
    <dbReference type="NCBI Taxonomy" id="94130"/>
    <lineage>
        <taxon>Eukaryota</taxon>
        <taxon>Fungi</taxon>
        <taxon>Fungi incertae sedis</taxon>
        <taxon>Mucoromycota</taxon>
        <taxon>Glomeromycotina</taxon>
        <taxon>Glomeromycetes</taxon>
        <taxon>Glomerales</taxon>
        <taxon>Glomeraceae</taxon>
        <taxon>Rhizophagus</taxon>
    </lineage>
</organism>
<comment type="caution">
    <text evidence="1">The sequence shown here is derived from an EMBL/GenBank/DDBJ whole genome shotgun (WGS) entry which is preliminary data.</text>
</comment>
<name>A0A2Z6R3C7_9GLOM</name>
<keyword evidence="2" id="KW-1185">Reference proteome</keyword>
<evidence type="ECO:0000313" key="1">
    <source>
        <dbReference type="EMBL" id="GBB91451.1"/>
    </source>
</evidence>
<reference evidence="1 2" key="1">
    <citation type="submission" date="2017-11" db="EMBL/GenBank/DDBJ databases">
        <title>The genome of Rhizophagus clarus HR1 reveals common genetic basis of auxotrophy among arbuscular mycorrhizal fungi.</title>
        <authorList>
            <person name="Kobayashi Y."/>
        </authorList>
    </citation>
    <scope>NUCLEOTIDE SEQUENCE [LARGE SCALE GENOMIC DNA]</scope>
    <source>
        <strain evidence="1 2">HR1</strain>
    </source>
</reference>
<dbReference type="AlphaFoldDB" id="A0A2Z6R3C7"/>
<evidence type="ECO:0000313" key="2">
    <source>
        <dbReference type="Proteomes" id="UP000247702"/>
    </source>
</evidence>
<dbReference type="Proteomes" id="UP000247702">
    <property type="component" value="Unassembled WGS sequence"/>
</dbReference>
<proteinExistence type="predicted"/>
<dbReference type="STRING" id="94130.A0A2Z6R3C7"/>